<feature type="transmembrane region" description="Helical" evidence="1">
    <location>
        <begin position="209"/>
        <end position="236"/>
    </location>
</feature>
<evidence type="ECO:0000256" key="1">
    <source>
        <dbReference type="SAM" id="Phobius"/>
    </source>
</evidence>
<dbReference type="Proteomes" id="UP001165342">
    <property type="component" value="Unassembled WGS sequence"/>
</dbReference>
<feature type="transmembrane region" description="Helical" evidence="1">
    <location>
        <begin position="140"/>
        <end position="160"/>
    </location>
</feature>
<dbReference type="Pfam" id="PF12412">
    <property type="entry name" value="DUF3667"/>
    <property type="match status" value="1"/>
</dbReference>
<comment type="caution">
    <text evidence="2">The sequence shown here is derived from an EMBL/GenBank/DDBJ whole genome shotgun (WGS) entry which is preliminary data.</text>
</comment>
<keyword evidence="1" id="KW-1133">Transmembrane helix</keyword>
<evidence type="ECO:0000313" key="3">
    <source>
        <dbReference type="Proteomes" id="UP001165342"/>
    </source>
</evidence>
<dbReference type="InterPro" id="IPR022134">
    <property type="entry name" value="DUF3667"/>
</dbReference>
<reference evidence="2" key="1">
    <citation type="submission" date="2022-05" db="EMBL/GenBank/DDBJ databases">
        <authorList>
            <person name="Jo J.-H."/>
            <person name="Im W.-T."/>
        </authorList>
    </citation>
    <scope>NUCLEOTIDE SEQUENCE</scope>
    <source>
        <strain evidence="2">SE220</strain>
    </source>
</reference>
<keyword evidence="1" id="KW-0472">Membrane</keyword>
<feature type="transmembrane region" description="Helical" evidence="1">
    <location>
        <begin position="180"/>
        <end position="197"/>
    </location>
</feature>
<feature type="transmembrane region" description="Helical" evidence="1">
    <location>
        <begin position="41"/>
        <end position="63"/>
    </location>
</feature>
<keyword evidence="1" id="KW-0812">Transmembrane</keyword>
<name>A0ABT0S1Y7_9SPHN</name>
<accession>A0ABT0S1Y7</accession>
<feature type="transmembrane region" description="Helical" evidence="1">
    <location>
        <begin position="106"/>
        <end position="128"/>
    </location>
</feature>
<evidence type="ECO:0000313" key="2">
    <source>
        <dbReference type="EMBL" id="MCL6729575.1"/>
    </source>
</evidence>
<dbReference type="RefSeq" id="WP_249831065.1">
    <property type="nucleotide sequence ID" value="NZ_JAMGBE010000002.1"/>
</dbReference>
<gene>
    <name evidence="2" type="ORF">LZ538_05820</name>
</gene>
<sequence length="238" mass="25876">MAATSSVDGKLVRSWRMLLTRPGQLTAAYICGERRRYITPLALFFIGNALFVAVQSLTGINVLSSPLESHLHSQDWSSFVQSLVQARLTDRQLTLDAYAPVFDRSAIFNAKALIILMALAFALLPAIVFSGRQRRAGVHIVFALHLYAFVLVLLSVAVLLAQLDVAAGGGGLRSGPVDKVLSLLNLLVCGGYTALALPRVYRTSGWRNWLAAVFLTSAVATLFIGYRFAIFLITFATT</sequence>
<organism evidence="2 3">
    <name type="scientific">Sphingomonas hankyongi</name>
    <dbReference type="NCBI Taxonomy" id="2908209"/>
    <lineage>
        <taxon>Bacteria</taxon>
        <taxon>Pseudomonadati</taxon>
        <taxon>Pseudomonadota</taxon>
        <taxon>Alphaproteobacteria</taxon>
        <taxon>Sphingomonadales</taxon>
        <taxon>Sphingomonadaceae</taxon>
        <taxon>Sphingomonas</taxon>
    </lineage>
</organism>
<dbReference type="EMBL" id="JAMGBE010000002">
    <property type="protein sequence ID" value="MCL6729575.1"/>
    <property type="molecule type" value="Genomic_DNA"/>
</dbReference>
<proteinExistence type="predicted"/>
<protein>
    <submittedName>
        <fullName evidence="2">DUF3667 domain-containing protein</fullName>
    </submittedName>
</protein>
<keyword evidence="3" id="KW-1185">Reference proteome</keyword>